<dbReference type="EMBL" id="JASAOG010000048">
    <property type="protein sequence ID" value="KAK0058503.1"/>
    <property type="molecule type" value="Genomic_DNA"/>
</dbReference>
<dbReference type="GO" id="GO:0000287">
    <property type="term" value="F:magnesium ion binding"/>
    <property type="evidence" value="ECO:0007669"/>
    <property type="project" value="InterPro"/>
</dbReference>
<feature type="domain" description="Inositol-tetrakisphosphate 1-kinase N-terminal" evidence="1">
    <location>
        <begin position="3"/>
        <end position="57"/>
    </location>
</feature>
<dbReference type="GO" id="GO:0052726">
    <property type="term" value="F:inositol-1,3,4-trisphosphate 5-kinase activity"/>
    <property type="evidence" value="ECO:0007669"/>
    <property type="project" value="InterPro"/>
</dbReference>
<evidence type="ECO:0000313" key="3">
    <source>
        <dbReference type="Proteomes" id="UP001233172"/>
    </source>
</evidence>
<evidence type="ECO:0000259" key="1">
    <source>
        <dbReference type="Pfam" id="PF17927"/>
    </source>
</evidence>
<dbReference type="GO" id="GO:0032957">
    <property type="term" value="P:inositol trisphosphate metabolic process"/>
    <property type="evidence" value="ECO:0007669"/>
    <property type="project" value="InterPro"/>
</dbReference>
<dbReference type="GO" id="GO:0047325">
    <property type="term" value="F:inositol-3,4,5,6-tetrakisphosphate 1-kinase activity"/>
    <property type="evidence" value="ECO:0007669"/>
    <property type="project" value="InterPro"/>
</dbReference>
<evidence type="ECO:0000313" key="2">
    <source>
        <dbReference type="EMBL" id="KAK0058503.1"/>
    </source>
</evidence>
<dbReference type="GO" id="GO:0052725">
    <property type="term" value="F:inositol-1,3,4-trisphosphate 6-kinase activity"/>
    <property type="evidence" value="ECO:0007669"/>
    <property type="project" value="InterPro"/>
</dbReference>
<dbReference type="InterPro" id="IPR041429">
    <property type="entry name" value="ITPK1_N"/>
</dbReference>
<organism evidence="2 3">
    <name type="scientific">Biomphalaria pfeifferi</name>
    <name type="common">Bloodfluke planorb</name>
    <name type="synonym">Freshwater snail</name>
    <dbReference type="NCBI Taxonomy" id="112525"/>
    <lineage>
        <taxon>Eukaryota</taxon>
        <taxon>Metazoa</taxon>
        <taxon>Spiralia</taxon>
        <taxon>Lophotrochozoa</taxon>
        <taxon>Mollusca</taxon>
        <taxon>Gastropoda</taxon>
        <taxon>Heterobranchia</taxon>
        <taxon>Euthyneura</taxon>
        <taxon>Panpulmonata</taxon>
        <taxon>Hygrophila</taxon>
        <taxon>Lymnaeoidea</taxon>
        <taxon>Planorbidae</taxon>
        <taxon>Biomphalaria</taxon>
    </lineage>
</organism>
<dbReference type="Proteomes" id="UP001233172">
    <property type="component" value="Unassembled WGS sequence"/>
</dbReference>
<dbReference type="GO" id="GO:0005737">
    <property type="term" value="C:cytoplasm"/>
    <property type="evidence" value="ECO:0007669"/>
    <property type="project" value="TreeGrafter"/>
</dbReference>
<reference evidence="2" key="1">
    <citation type="journal article" date="2023" name="PLoS Negl. Trop. Dis.">
        <title>A genome sequence for Biomphalaria pfeifferi, the major vector snail for the human-infecting parasite Schistosoma mansoni.</title>
        <authorList>
            <person name="Bu L."/>
            <person name="Lu L."/>
            <person name="Laidemitt M.R."/>
            <person name="Zhang S.M."/>
            <person name="Mutuku M."/>
            <person name="Mkoji G."/>
            <person name="Steinauer M."/>
            <person name="Loker E.S."/>
        </authorList>
    </citation>
    <scope>NUCLEOTIDE SEQUENCE</scope>
    <source>
        <strain evidence="2">KasaAsao</strain>
    </source>
</reference>
<dbReference type="Gene3D" id="3.40.50.11370">
    <property type="match status" value="1"/>
</dbReference>
<dbReference type="PANTHER" id="PTHR14217">
    <property type="entry name" value="INOSITOL-TETRAKISPHOSPHATE 1-KINASE"/>
    <property type="match status" value="1"/>
</dbReference>
<protein>
    <submittedName>
        <fullName evidence="2">Inositol-tetrakisphosphate 1-kinase</fullName>
    </submittedName>
</protein>
<dbReference type="GO" id="GO:0005524">
    <property type="term" value="F:ATP binding"/>
    <property type="evidence" value="ECO:0007669"/>
    <property type="project" value="InterPro"/>
</dbReference>
<proteinExistence type="predicted"/>
<dbReference type="AlphaFoldDB" id="A0AAD8FC73"/>
<gene>
    <name evidence="2" type="ORF">Bpfe_012145</name>
</gene>
<reference evidence="2" key="2">
    <citation type="submission" date="2023-04" db="EMBL/GenBank/DDBJ databases">
        <authorList>
            <person name="Bu L."/>
            <person name="Lu L."/>
            <person name="Laidemitt M.R."/>
            <person name="Zhang S.M."/>
            <person name="Mutuku M."/>
            <person name="Mkoji G."/>
            <person name="Steinauer M."/>
            <person name="Loker E.S."/>
        </authorList>
    </citation>
    <scope>NUCLEOTIDE SEQUENCE</scope>
    <source>
        <strain evidence="2">KasaAsao</strain>
        <tissue evidence="2">Whole Snail</tissue>
    </source>
</reference>
<comment type="caution">
    <text evidence="2">The sequence shown here is derived from an EMBL/GenBank/DDBJ whole genome shotgun (WGS) entry which is preliminary data.</text>
</comment>
<name>A0AAD8FC73_BIOPF</name>
<keyword evidence="3" id="KW-1185">Reference proteome</keyword>
<dbReference type="Pfam" id="PF17927">
    <property type="entry name" value="Ins134_P3_kin_N"/>
    <property type="match status" value="1"/>
</dbReference>
<dbReference type="InterPro" id="IPR008656">
    <property type="entry name" value="Inositol_tetrakis-P_1-kinase"/>
</dbReference>
<accession>A0AAD8FC73</accession>
<dbReference type="PANTHER" id="PTHR14217:SF1">
    <property type="entry name" value="INOSITOL-TETRAKISPHOSPHATE 1-KINASE"/>
    <property type="match status" value="1"/>
</dbReference>
<sequence length="78" mass="9278">MRRVGYWISEKKRKKLDFEEHRERFRNAGIELVQIDLKQPLEKQGPFDLLVHKVTDLLARAYDGHQSSERAVQNLETD</sequence>